<evidence type="ECO:0000313" key="1">
    <source>
        <dbReference type="EMBL" id="SUZ55783.1"/>
    </source>
</evidence>
<proteinExistence type="predicted"/>
<reference evidence="1" key="1">
    <citation type="submission" date="2018-05" db="EMBL/GenBank/DDBJ databases">
        <authorList>
            <person name="Lanie J.A."/>
            <person name="Ng W.-L."/>
            <person name="Kazmierczak K.M."/>
            <person name="Andrzejewski T.M."/>
            <person name="Davidsen T.M."/>
            <person name="Wayne K.J."/>
            <person name="Tettelin H."/>
            <person name="Glass J.I."/>
            <person name="Rusch D."/>
            <person name="Podicherti R."/>
            <person name="Tsui H.-C.T."/>
            <person name="Winkler M.E."/>
        </authorList>
    </citation>
    <scope>NUCLEOTIDE SEQUENCE</scope>
</reference>
<gene>
    <name evidence="1" type="ORF">METZ01_LOCUS8637</name>
</gene>
<organism evidence="1">
    <name type="scientific">marine metagenome</name>
    <dbReference type="NCBI Taxonomy" id="408172"/>
    <lineage>
        <taxon>unclassified sequences</taxon>
        <taxon>metagenomes</taxon>
        <taxon>ecological metagenomes</taxon>
    </lineage>
</organism>
<dbReference type="AlphaFoldDB" id="A0A381NQK9"/>
<accession>A0A381NQK9</accession>
<feature type="non-terminal residue" evidence="1">
    <location>
        <position position="1"/>
    </location>
</feature>
<name>A0A381NQK9_9ZZZZ</name>
<feature type="non-terminal residue" evidence="1">
    <location>
        <position position="33"/>
    </location>
</feature>
<protein>
    <submittedName>
        <fullName evidence="1">Uncharacterized protein</fullName>
    </submittedName>
</protein>
<dbReference type="EMBL" id="UINC01000460">
    <property type="protein sequence ID" value="SUZ55783.1"/>
    <property type="molecule type" value="Genomic_DNA"/>
</dbReference>
<sequence>RMVSSILDRGSRYFMENLTEGEEKGCWLKLSEN</sequence>